<organism evidence="1 2">
    <name type="scientific">Prunus armeniaca</name>
    <name type="common">Apricot</name>
    <name type="synonym">Armeniaca vulgaris</name>
    <dbReference type="NCBI Taxonomy" id="36596"/>
    <lineage>
        <taxon>Eukaryota</taxon>
        <taxon>Viridiplantae</taxon>
        <taxon>Streptophyta</taxon>
        <taxon>Embryophyta</taxon>
        <taxon>Tracheophyta</taxon>
        <taxon>Spermatophyta</taxon>
        <taxon>Magnoliopsida</taxon>
        <taxon>eudicotyledons</taxon>
        <taxon>Gunneridae</taxon>
        <taxon>Pentapetalae</taxon>
        <taxon>rosids</taxon>
        <taxon>fabids</taxon>
        <taxon>Rosales</taxon>
        <taxon>Rosaceae</taxon>
        <taxon>Amygdaloideae</taxon>
        <taxon>Amygdaleae</taxon>
        <taxon>Prunus</taxon>
    </lineage>
</organism>
<protein>
    <submittedName>
        <fullName evidence="1">Uncharacterized protein</fullName>
    </submittedName>
</protein>
<name>A0A6J5UGP3_PRUAR</name>
<proteinExistence type="predicted"/>
<sequence>MLKREGKLAEAEELKRAKVLEKELEEQEFLAEDGLKMLRIRKPLRTHIAAVDREALLSELQSLKRGALNHKRAGNVTEAMAQLKKAKLLGRDLESVDSPEGNVANDRTTIHNQTADKSSKSFTVGDGMLIIQWKT</sequence>
<dbReference type="Proteomes" id="UP000507222">
    <property type="component" value="Unassembled WGS sequence"/>
</dbReference>
<evidence type="ECO:0000313" key="1">
    <source>
        <dbReference type="EMBL" id="CAB4275676.1"/>
    </source>
</evidence>
<reference evidence="1 2" key="1">
    <citation type="submission" date="2020-05" db="EMBL/GenBank/DDBJ databases">
        <authorList>
            <person name="Campoy J."/>
            <person name="Schneeberger K."/>
            <person name="Spophaly S."/>
        </authorList>
    </citation>
    <scope>NUCLEOTIDE SEQUENCE [LARGE SCALE GENOMIC DNA]</scope>
    <source>
        <strain evidence="1">PruArmRojPasFocal</strain>
    </source>
</reference>
<dbReference type="EMBL" id="CAEKDK010000004">
    <property type="protein sequence ID" value="CAB4275676.1"/>
    <property type="molecule type" value="Genomic_DNA"/>
</dbReference>
<dbReference type="AlphaFoldDB" id="A0A6J5UGP3"/>
<evidence type="ECO:0000313" key="2">
    <source>
        <dbReference type="Proteomes" id="UP000507222"/>
    </source>
</evidence>
<dbReference type="PANTHER" id="PTHR47553">
    <property type="entry name" value="MYOSIN-11"/>
    <property type="match status" value="1"/>
</dbReference>
<dbReference type="PANTHER" id="PTHR47553:SF1">
    <property type="entry name" value="RING_FYVE_PHD ZINC FINGER SUPERFAMILY PROTEIN"/>
    <property type="match status" value="1"/>
</dbReference>
<gene>
    <name evidence="1" type="ORF">CURHAP_LOCUS24607</name>
</gene>
<accession>A0A6J5UGP3</accession>